<dbReference type="AlphaFoldDB" id="A0A7K3LU71"/>
<evidence type="ECO:0000313" key="4">
    <source>
        <dbReference type="EMBL" id="NDK91820.1"/>
    </source>
</evidence>
<dbReference type="Proteomes" id="UP000466307">
    <property type="component" value="Unassembled WGS sequence"/>
</dbReference>
<evidence type="ECO:0000313" key="5">
    <source>
        <dbReference type="Proteomes" id="UP000466307"/>
    </source>
</evidence>
<dbReference type="EMBL" id="JAADZU010000084">
    <property type="protein sequence ID" value="NDK91820.1"/>
    <property type="molecule type" value="Genomic_DNA"/>
</dbReference>
<keyword evidence="5" id="KW-1185">Reference proteome</keyword>
<accession>A0A7K3LU71</accession>
<keyword evidence="3" id="KW-0812">Transmembrane</keyword>
<evidence type="ECO:0000256" key="2">
    <source>
        <dbReference type="ARBA" id="ARBA00023136"/>
    </source>
</evidence>
<keyword evidence="2 3" id="KW-0472">Membrane</keyword>
<organism evidence="4 5">
    <name type="scientific">Gordonia desulfuricans</name>
    <dbReference type="NCBI Taxonomy" id="89051"/>
    <lineage>
        <taxon>Bacteria</taxon>
        <taxon>Bacillati</taxon>
        <taxon>Actinomycetota</taxon>
        <taxon>Actinomycetes</taxon>
        <taxon>Mycobacteriales</taxon>
        <taxon>Gordoniaceae</taxon>
        <taxon>Gordonia</taxon>
    </lineage>
</organism>
<evidence type="ECO:0000256" key="3">
    <source>
        <dbReference type="SAM" id="Phobius"/>
    </source>
</evidence>
<protein>
    <recommendedName>
        <fullName evidence="6">Mce-associated membrane protein</fullName>
    </recommendedName>
</protein>
<dbReference type="RefSeq" id="WP_162128875.1">
    <property type="nucleotide sequence ID" value="NZ_JAADZU010000084.1"/>
</dbReference>
<dbReference type="PANTHER" id="PTHR37042">
    <property type="entry name" value="OUTER MEMBRANE PROTEIN RV1973"/>
    <property type="match status" value="1"/>
</dbReference>
<dbReference type="GO" id="GO:0016020">
    <property type="term" value="C:membrane"/>
    <property type="evidence" value="ECO:0007669"/>
    <property type="project" value="UniProtKB-SubCell"/>
</dbReference>
<dbReference type="PANTHER" id="PTHR37042:SF4">
    <property type="entry name" value="OUTER MEMBRANE PROTEIN RV1973"/>
    <property type="match status" value="1"/>
</dbReference>
<comment type="subcellular location">
    <subcellularLocation>
        <location evidence="1">Membrane</location>
    </subcellularLocation>
</comment>
<evidence type="ECO:0008006" key="6">
    <source>
        <dbReference type="Google" id="ProtNLM"/>
    </source>
</evidence>
<keyword evidence="3" id="KW-1133">Transmembrane helix</keyword>
<reference evidence="4 5" key="1">
    <citation type="submission" date="2020-01" db="EMBL/GenBank/DDBJ databases">
        <title>Investigation of new actinobacteria for the biodesulphurisation of diesel fuel.</title>
        <authorList>
            <person name="Athi Narayanan S.M."/>
        </authorList>
    </citation>
    <scope>NUCLEOTIDE SEQUENCE [LARGE SCALE GENOMIC DNA]</scope>
    <source>
        <strain evidence="4 5">213E</strain>
    </source>
</reference>
<comment type="caution">
    <text evidence="4">The sequence shown here is derived from an EMBL/GenBank/DDBJ whole genome shotgun (WGS) entry which is preliminary data.</text>
</comment>
<proteinExistence type="predicted"/>
<name>A0A7K3LU71_9ACTN</name>
<feature type="transmembrane region" description="Helical" evidence="3">
    <location>
        <begin position="48"/>
        <end position="72"/>
    </location>
</feature>
<sequence length="209" mass="21602">MSADTDRSQSRRLEVARDRVDAARRAARVARIAAADDLRARAVRRSRAVWWILVAAVVVAIALAATAIGYAISDARADGRAETRDDVLDAARSAATTMLAADPAHADRYVRDVLALSTGAQHDRLERAQAALTAAVAAQPGASTGRVIAAGLATDPPSDDPGAAADVLLVAEASNPELVGGDPGAERITLTFTMTCVDGNWLVGSVVPG</sequence>
<evidence type="ECO:0000256" key="1">
    <source>
        <dbReference type="ARBA" id="ARBA00004370"/>
    </source>
</evidence>
<gene>
    <name evidence="4" type="ORF">GYA93_19920</name>
</gene>